<keyword evidence="4" id="KW-1185">Reference proteome</keyword>
<dbReference type="EMBL" id="VCAU01000111">
    <property type="protein sequence ID" value="KAF9884805.1"/>
    <property type="molecule type" value="Genomic_DNA"/>
</dbReference>
<feature type="compositionally biased region" description="Polar residues" evidence="2">
    <location>
        <begin position="126"/>
        <end position="139"/>
    </location>
</feature>
<reference evidence="3" key="1">
    <citation type="journal article" date="2019" name="Beilstein J. Org. Chem.">
        <title>Nanangenines: drimane sesquiterpenoids as the dominant metabolite cohort of a novel Australian fungus, Aspergillus nanangensis.</title>
        <authorList>
            <person name="Lacey H.J."/>
            <person name="Gilchrist C.L.M."/>
            <person name="Crombie A."/>
            <person name="Kalaitzis J.A."/>
            <person name="Vuong D."/>
            <person name="Rutledge P.J."/>
            <person name="Turner P."/>
            <person name="Pitt J.I."/>
            <person name="Lacey E."/>
            <person name="Chooi Y.H."/>
            <person name="Piggott A.M."/>
        </authorList>
    </citation>
    <scope>NUCLEOTIDE SEQUENCE</scope>
    <source>
        <strain evidence="3">MST-FP2251</strain>
    </source>
</reference>
<feature type="region of interest" description="Disordered" evidence="2">
    <location>
        <begin position="116"/>
        <end position="139"/>
    </location>
</feature>
<evidence type="ECO:0000256" key="2">
    <source>
        <dbReference type="SAM" id="MobiDB-lite"/>
    </source>
</evidence>
<sequence length="500" mass="55144">MCYYVYHRYPVCGHIATYTLDTCLEYTNSLRQGSASHGCSQARSDHDVLSTEHPIPCLECRGHLHPESIWDNHPGNRVYAPIEGGDGYNPISFAHVYPLPPPQVVSDIRAEDNDVCMSGAPGAETGSVSDQGSSTSGAESGSVLFDILMDDADSLAGDTPFMSPISSPSFDPGRSLYGLSLQALRLDDPNEAASMRYCKSDTSSQTGHSEVNMANEDFLQDFSDEDDIDFYRRMAEGQYLSPVNGSYCGTDGGSSLAGLRSQGWTPELDEDMEDLAQRTFLQSPVCSMDCGSSLAGVRSQGWTPERDEDMEDLGQRTFLQSPVLGPIDSEGSCPWLYGRYDPEAAERAMDIAEARVAALEAQIVDMKDALSQKKLQEPVVKPVAQSFTGRFFAAVKGFFGVFQRGEGISMEKKKDRAASPIHSDVESLEDMDLDLDDYNDFDTDAIELELLLTESNLGSLECQMADMHHEFVRKMLTQVLDRVVFTQDLLERSPMTKYKR</sequence>
<dbReference type="Proteomes" id="UP001194746">
    <property type="component" value="Unassembled WGS sequence"/>
</dbReference>
<name>A0AAD4CE90_ASPNN</name>
<reference evidence="3" key="2">
    <citation type="submission" date="2020-02" db="EMBL/GenBank/DDBJ databases">
        <authorList>
            <person name="Gilchrist C.L.M."/>
            <person name="Chooi Y.-H."/>
        </authorList>
    </citation>
    <scope>NUCLEOTIDE SEQUENCE</scope>
    <source>
        <strain evidence="3">MST-FP2251</strain>
    </source>
</reference>
<keyword evidence="1" id="KW-0175">Coiled coil</keyword>
<gene>
    <name evidence="3" type="ORF">FE257_001221</name>
</gene>
<feature type="coiled-coil region" evidence="1">
    <location>
        <begin position="349"/>
        <end position="376"/>
    </location>
</feature>
<accession>A0AAD4CE90</accession>
<proteinExistence type="predicted"/>
<protein>
    <submittedName>
        <fullName evidence="3">Uncharacterized protein</fullName>
    </submittedName>
</protein>
<comment type="caution">
    <text evidence="3">The sequence shown here is derived from an EMBL/GenBank/DDBJ whole genome shotgun (WGS) entry which is preliminary data.</text>
</comment>
<evidence type="ECO:0000313" key="4">
    <source>
        <dbReference type="Proteomes" id="UP001194746"/>
    </source>
</evidence>
<evidence type="ECO:0000313" key="3">
    <source>
        <dbReference type="EMBL" id="KAF9884805.1"/>
    </source>
</evidence>
<dbReference type="AlphaFoldDB" id="A0AAD4CE90"/>
<evidence type="ECO:0000256" key="1">
    <source>
        <dbReference type="SAM" id="Coils"/>
    </source>
</evidence>
<organism evidence="3 4">
    <name type="scientific">Aspergillus nanangensis</name>
    <dbReference type="NCBI Taxonomy" id="2582783"/>
    <lineage>
        <taxon>Eukaryota</taxon>
        <taxon>Fungi</taxon>
        <taxon>Dikarya</taxon>
        <taxon>Ascomycota</taxon>
        <taxon>Pezizomycotina</taxon>
        <taxon>Eurotiomycetes</taxon>
        <taxon>Eurotiomycetidae</taxon>
        <taxon>Eurotiales</taxon>
        <taxon>Aspergillaceae</taxon>
        <taxon>Aspergillus</taxon>
        <taxon>Aspergillus subgen. Circumdati</taxon>
    </lineage>
</organism>